<dbReference type="Proteomes" id="UP000681720">
    <property type="component" value="Unassembled WGS sequence"/>
</dbReference>
<dbReference type="PANTHER" id="PTHR22878">
    <property type="entry name" value="DYNEIN HEAVY CHAIN 6, AXONEMAL-LIKE-RELATED"/>
    <property type="match status" value="1"/>
</dbReference>
<dbReference type="InterPro" id="IPR026983">
    <property type="entry name" value="DHC"/>
</dbReference>
<evidence type="ECO:0000313" key="1">
    <source>
        <dbReference type="EMBL" id="CAF4709509.1"/>
    </source>
</evidence>
<dbReference type="GO" id="GO:0007018">
    <property type="term" value="P:microtubule-based movement"/>
    <property type="evidence" value="ECO:0007669"/>
    <property type="project" value="InterPro"/>
</dbReference>
<name>A0A8S3A8W2_9BILA</name>
<dbReference type="EMBL" id="CAJOBJ010128201">
    <property type="protein sequence ID" value="CAF4709509.1"/>
    <property type="molecule type" value="Genomic_DNA"/>
</dbReference>
<dbReference type="GO" id="GO:0030286">
    <property type="term" value="C:dynein complex"/>
    <property type="evidence" value="ECO:0007669"/>
    <property type="project" value="InterPro"/>
</dbReference>
<evidence type="ECO:0000313" key="2">
    <source>
        <dbReference type="Proteomes" id="UP000681720"/>
    </source>
</evidence>
<comment type="caution">
    <text evidence="1">The sequence shown here is derived from an EMBL/GenBank/DDBJ whole genome shotgun (WGS) entry which is preliminary data.</text>
</comment>
<accession>A0A8S3A8W2</accession>
<feature type="non-terminal residue" evidence="1">
    <location>
        <position position="80"/>
    </location>
</feature>
<protein>
    <submittedName>
        <fullName evidence="1">Uncharacterized protein</fullName>
    </submittedName>
</protein>
<dbReference type="GO" id="GO:0051959">
    <property type="term" value="F:dynein light intermediate chain binding"/>
    <property type="evidence" value="ECO:0007669"/>
    <property type="project" value="InterPro"/>
</dbReference>
<reference evidence="1" key="1">
    <citation type="submission" date="2021-02" db="EMBL/GenBank/DDBJ databases">
        <authorList>
            <person name="Nowell W R."/>
        </authorList>
    </citation>
    <scope>NUCLEOTIDE SEQUENCE</scope>
</reference>
<gene>
    <name evidence="1" type="ORF">GIL414_LOCUS43391</name>
</gene>
<proteinExistence type="predicted"/>
<feature type="non-terminal residue" evidence="1">
    <location>
        <position position="1"/>
    </location>
</feature>
<sequence>DFYSYREYYAKLEAQLGDIVELVRGKLNKQTRITLEALVVIDVHAKDTVKDLVNKQVQSENDFNWLAQLRYYWEEDDCRV</sequence>
<dbReference type="PANTHER" id="PTHR22878:SF70">
    <property type="entry name" value="DYNEIN HEAVY CHAIN 2, AXONEMAL"/>
    <property type="match status" value="1"/>
</dbReference>
<dbReference type="GO" id="GO:0045505">
    <property type="term" value="F:dynein intermediate chain binding"/>
    <property type="evidence" value="ECO:0007669"/>
    <property type="project" value="InterPro"/>
</dbReference>
<dbReference type="Gene3D" id="1.20.58.1120">
    <property type="match status" value="1"/>
</dbReference>
<dbReference type="AlphaFoldDB" id="A0A8S3A8W2"/>
<organism evidence="1 2">
    <name type="scientific">Rotaria magnacalcarata</name>
    <dbReference type="NCBI Taxonomy" id="392030"/>
    <lineage>
        <taxon>Eukaryota</taxon>
        <taxon>Metazoa</taxon>
        <taxon>Spiralia</taxon>
        <taxon>Gnathifera</taxon>
        <taxon>Rotifera</taxon>
        <taxon>Eurotatoria</taxon>
        <taxon>Bdelloidea</taxon>
        <taxon>Philodinida</taxon>
        <taxon>Philodinidae</taxon>
        <taxon>Rotaria</taxon>
    </lineage>
</organism>